<dbReference type="STRING" id="266762.HQ36_04980"/>
<dbReference type="Gene3D" id="3.80.10.10">
    <property type="entry name" value="Ribonuclease Inhibitor"/>
    <property type="match status" value="1"/>
</dbReference>
<evidence type="ECO:0000313" key="3">
    <source>
        <dbReference type="Proteomes" id="UP000030134"/>
    </source>
</evidence>
<protein>
    <submittedName>
        <fullName evidence="2">Uncharacterized protein</fullName>
    </submittedName>
</protein>
<dbReference type="PROSITE" id="PS00018">
    <property type="entry name" value="EF_HAND_1"/>
    <property type="match status" value="1"/>
</dbReference>
<dbReference type="InterPro" id="IPR032675">
    <property type="entry name" value="LRR_dom_sf"/>
</dbReference>
<sequence length="457" mass="51502">MKQISLRILLPAILFVMGLISSCGPKKEEPLNLQLSETTITLSVGESKTLTVRGIGKDYKLSWSVNKPTIASVENGKVTAKAVGDAVVTVRVDCPCGKVQELNCQVIVNKGNLRYIPFEDANLKRLILERYDIDKNKDGELTPEEVEGVKALMFEFATKEEIAEKDKIKSLKGLEYFINLDSLGLKNQFVTNASPVFGLTHLVYLHLGNNDIAELNVSSMKQLKDLRAYGNINLKQLDLSHNVELEQLYLQNVSIPRLDLTPLKKLTKALLNKGRLKEIIFSDLPLLERIDMVENNLTTVKAKNLPVLKELHANSNEIDNVELKNLPKLERLNLYGNKLKQIDLSELHKIMFLFLFNNPLESLDLSNQQELFQLFISNSSLEQLDLSKNPAIASLEAINMSKLKTINLRNKGYNEEAEYFIVENNNALEKVMVDAGAEETHVRNLFKNNSKVTIEAE</sequence>
<dbReference type="GO" id="GO:0031012">
    <property type="term" value="C:extracellular matrix"/>
    <property type="evidence" value="ECO:0007669"/>
    <property type="project" value="TreeGrafter"/>
</dbReference>
<name>A0A0A2G7A3_9PORP</name>
<dbReference type="eggNOG" id="COG4886">
    <property type="taxonomic scope" value="Bacteria"/>
</dbReference>
<dbReference type="PROSITE" id="PS51257">
    <property type="entry name" value="PROKAR_LIPOPROTEIN"/>
    <property type="match status" value="1"/>
</dbReference>
<dbReference type="OrthoDB" id="1061974at2"/>
<dbReference type="PANTHER" id="PTHR24373:SF387">
    <property type="entry name" value="LEUCINE-RICH REPEATS AND IMMUNOGLOBULIN-LIKE DOMAINS PROTEIN SMA-10"/>
    <property type="match status" value="1"/>
</dbReference>
<reference evidence="2 3" key="1">
    <citation type="submission" date="2014-08" db="EMBL/GenBank/DDBJ databases">
        <title>Porphyromonas gingivicanis strain:COT-022_OH1391 Genome sequencing.</title>
        <authorList>
            <person name="Wallis C."/>
            <person name="Deusch O."/>
            <person name="O'Flynn C."/>
            <person name="Davis I."/>
            <person name="Jospin G."/>
            <person name="Darling A.E."/>
            <person name="Coil D.A."/>
            <person name="Alexiev A."/>
            <person name="Horsfall A."/>
            <person name="Kirkwood N."/>
            <person name="Harris S."/>
            <person name="Eisen J.A."/>
        </authorList>
    </citation>
    <scope>NUCLEOTIDE SEQUENCE [LARGE SCALE GENOMIC DNA]</scope>
    <source>
        <strain evidence="3">COT-022 OH1391</strain>
    </source>
</reference>
<dbReference type="EMBL" id="JQZW01000008">
    <property type="protein sequence ID" value="KGN98255.1"/>
    <property type="molecule type" value="Genomic_DNA"/>
</dbReference>
<dbReference type="GO" id="GO:0005615">
    <property type="term" value="C:extracellular space"/>
    <property type="evidence" value="ECO:0007669"/>
    <property type="project" value="TreeGrafter"/>
</dbReference>
<dbReference type="InterPro" id="IPR018247">
    <property type="entry name" value="EF_Hand_1_Ca_BS"/>
</dbReference>
<comment type="caution">
    <text evidence="2">The sequence shown here is derived from an EMBL/GenBank/DDBJ whole genome shotgun (WGS) entry which is preliminary data.</text>
</comment>
<dbReference type="InterPro" id="IPR001611">
    <property type="entry name" value="Leu-rich_rpt"/>
</dbReference>
<dbReference type="AlphaFoldDB" id="A0A0A2G7A3"/>
<dbReference type="Proteomes" id="UP000030134">
    <property type="component" value="Unassembled WGS sequence"/>
</dbReference>
<gene>
    <name evidence="2" type="ORF">HQ36_04980</name>
</gene>
<dbReference type="InterPro" id="IPR008964">
    <property type="entry name" value="Invasin/intimin_cell_adhesion"/>
</dbReference>
<accession>A0A0A2G7A3</accession>
<dbReference type="InterPro" id="IPR050328">
    <property type="entry name" value="Dev_Immune_Receptor"/>
</dbReference>
<dbReference type="RefSeq" id="WP_036883830.1">
    <property type="nucleotide sequence ID" value="NZ_JQZW01000008.1"/>
</dbReference>
<proteinExistence type="predicted"/>
<dbReference type="SUPFAM" id="SSF49373">
    <property type="entry name" value="Invasin/intimin cell-adhesion fragments"/>
    <property type="match status" value="1"/>
</dbReference>
<dbReference type="SUPFAM" id="SSF52058">
    <property type="entry name" value="L domain-like"/>
    <property type="match status" value="1"/>
</dbReference>
<dbReference type="Gene3D" id="2.60.40.1080">
    <property type="match status" value="1"/>
</dbReference>
<keyword evidence="3" id="KW-1185">Reference proteome</keyword>
<dbReference type="PANTHER" id="PTHR24373">
    <property type="entry name" value="SLIT RELATED LEUCINE-RICH REPEAT NEURONAL PROTEIN"/>
    <property type="match status" value="1"/>
</dbReference>
<organism evidence="2 3">
    <name type="scientific">Porphyromonas gingivicanis</name>
    <dbReference type="NCBI Taxonomy" id="266762"/>
    <lineage>
        <taxon>Bacteria</taxon>
        <taxon>Pseudomonadati</taxon>
        <taxon>Bacteroidota</taxon>
        <taxon>Bacteroidia</taxon>
        <taxon>Bacteroidales</taxon>
        <taxon>Porphyromonadaceae</taxon>
        <taxon>Porphyromonas</taxon>
    </lineage>
</organism>
<dbReference type="PROSITE" id="PS51450">
    <property type="entry name" value="LRR"/>
    <property type="match status" value="1"/>
</dbReference>
<evidence type="ECO:0000256" key="1">
    <source>
        <dbReference type="ARBA" id="ARBA00022729"/>
    </source>
</evidence>
<keyword evidence="1" id="KW-0732">Signal</keyword>
<evidence type="ECO:0000313" key="2">
    <source>
        <dbReference type="EMBL" id="KGN98255.1"/>
    </source>
</evidence>